<dbReference type="InterPro" id="IPR036388">
    <property type="entry name" value="WH-like_DNA-bd_sf"/>
</dbReference>
<dbReference type="EMBL" id="QVLV01000033">
    <property type="protein sequence ID" value="RGE55965.1"/>
    <property type="molecule type" value="Genomic_DNA"/>
</dbReference>
<dbReference type="PANTHER" id="PTHR30346">
    <property type="entry name" value="TRANSCRIPTIONAL DUAL REGULATOR HCAR-RELATED"/>
    <property type="match status" value="1"/>
</dbReference>
<dbReference type="InterPro" id="IPR036390">
    <property type="entry name" value="WH_DNA-bd_sf"/>
</dbReference>
<evidence type="ECO:0000313" key="7">
    <source>
        <dbReference type="Proteomes" id="UP000260812"/>
    </source>
</evidence>
<dbReference type="Pfam" id="PF00126">
    <property type="entry name" value="HTH_1"/>
    <property type="match status" value="1"/>
</dbReference>
<dbReference type="CDD" id="cd08414">
    <property type="entry name" value="PBP2_LTTR_aromatics_like"/>
    <property type="match status" value="1"/>
</dbReference>
<dbReference type="FunFam" id="1.10.10.10:FF:000001">
    <property type="entry name" value="LysR family transcriptional regulator"/>
    <property type="match status" value="1"/>
</dbReference>
<proteinExistence type="inferred from homology"/>
<comment type="similarity">
    <text evidence="1">Belongs to the LysR transcriptional regulatory family.</text>
</comment>
<dbReference type="PROSITE" id="PS50931">
    <property type="entry name" value="HTH_LYSR"/>
    <property type="match status" value="1"/>
</dbReference>
<organism evidence="6 7">
    <name type="scientific">Eisenbergiella massiliensis</name>
    <dbReference type="NCBI Taxonomy" id="1720294"/>
    <lineage>
        <taxon>Bacteria</taxon>
        <taxon>Bacillati</taxon>
        <taxon>Bacillota</taxon>
        <taxon>Clostridia</taxon>
        <taxon>Lachnospirales</taxon>
        <taxon>Lachnospiraceae</taxon>
        <taxon>Eisenbergiella</taxon>
    </lineage>
</organism>
<dbReference type="AlphaFoldDB" id="A0A3E3HW50"/>
<evidence type="ECO:0000256" key="1">
    <source>
        <dbReference type="ARBA" id="ARBA00009437"/>
    </source>
</evidence>
<comment type="caution">
    <text evidence="6">The sequence shown here is derived from an EMBL/GenBank/DDBJ whole genome shotgun (WGS) entry which is preliminary data.</text>
</comment>
<evidence type="ECO:0000313" key="6">
    <source>
        <dbReference type="EMBL" id="RGE55965.1"/>
    </source>
</evidence>
<sequence>MNYRIKNSWLQIGRLHITISKTYYKPRRKGTGKMNLKQLEYFVSVAETLNFTRAARKCFISQTAMTQQIRALEESIGVLLFIRDKHHVELTPAGRVFMNEAKAILSRSEEAVKLARSAAEGFSGTISIGFIRGYEQSLFSETVRSFHEAYPNISIRLIRENMSALYGLLEDGECDVAFNLSPYVHNYHELSHRFLKSYPLMAVLYPGHPLTSRKHLSYRDLSGEEFIIMQPKGRPNDEAEEVILCYDRGGFAPNIVSREKEVQTLLLMVSAGLGIAILPEYAVRYYRNTRNLVVIPMLKEDLEEETLDFEVSWLTENHNPAIEKLLEWVQITKVTE</sequence>
<dbReference type="PRINTS" id="PR00039">
    <property type="entry name" value="HTHLYSR"/>
</dbReference>
<dbReference type="Proteomes" id="UP000260812">
    <property type="component" value="Unassembled WGS sequence"/>
</dbReference>
<evidence type="ECO:0000259" key="5">
    <source>
        <dbReference type="PROSITE" id="PS50931"/>
    </source>
</evidence>
<dbReference type="SUPFAM" id="SSF53850">
    <property type="entry name" value="Periplasmic binding protein-like II"/>
    <property type="match status" value="1"/>
</dbReference>
<dbReference type="Gene3D" id="1.10.10.10">
    <property type="entry name" value="Winged helix-like DNA-binding domain superfamily/Winged helix DNA-binding domain"/>
    <property type="match status" value="1"/>
</dbReference>
<name>A0A3E3HW50_9FIRM</name>
<dbReference type="GO" id="GO:0032993">
    <property type="term" value="C:protein-DNA complex"/>
    <property type="evidence" value="ECO:0007669"/>
    <property type="project" value="TreeGrafter"/>
</dbReference>
<gene>
    <name evidence="6" type="ORF">DXC51_26880</name>
</gene>
<dbReference type="GO" id="GO:0003677">
    <property type="term" value="F:DNA binding"/>
    <property type="evidence" value="ECO:0007669"/>
    <property type="project" value="UniProtKB-KW"/>
</dbReference>
<keyword evidence="2" id="KW-0805">Transcription regulation</keyword>
<reference evidence="6" key="1">
    <citation type="submission" date="2018-08" db="EMBL/GenBank/DDBJ databases">
        <title>A genome reference for cultivated species of the human gut microbiota.</title>
        <authorList>
            <person name="Zou Y."/>
            <person name="Xue W."/>
            <person name="Luo G."/>
        </authorList>
    </citation>
    <scope>NUCLEOTIDE SEQUENCE [LARGE SCALE GENOMIC DNA]</scope>
    <source>
        <strain evidence="6">TF05-5AC</strain>
    </source>
</reference>
<keyword evidence="7" id="KW-1185">Reference proteome</keyword>
<dbReference type="GO" id="GO:0003700">
    <property type="term" value="F:DNA-binding transcription factor activity"/>
    <property type="evidence" value="ECO:0007669"/>
    <property type="project" value="InterPro"/>
</dbReference>
<keyword evidence="4" id="KW-0804">Transcription</keyword>
<feature type="domain" description="HTH lysR-type" evidence="5">
    <location>
        <begin position="34"/>
        <end position="91"/>
    </location>
</feature>
<dbReference type="InterPro" id="IPR005119">
    <property type="entry name" value="LysR_subst-bd"/>
</dbReference>
<dbReference type="Gene3D" id="3.40.190.10">
    <property type="entry name" value="Periplasmic binding protein-like II"/>
    <property type="match status" value="2"/>
</dbReference>
<evidence type="ECO:0000256" key="4">
    <source>
        <dbReference type="ARBA" id="ARBA00023163"/>
    </source>
</evidence>
<protein>
    <submittedName>
        <fullName evidence="6">LysR family transcriptional regulator</fullName>
    </submittedName>
</protein>
<dbReference type="SUPFAM" id="SSF46785">
    <property type="entry name" value="Winged helix' DNA-binding domain"/>
    <property type="match status" value="1"/>
</dbReference>
<dbReference type="InterPro" id="IPR000847">
    <property type="entry name" value="LysR_HTH_N"/>
</dbReference>
<evidence type="ECO:0000256" key="2">
    <source>
        <dbReference type="ARBA" id="ARBA00023015"/>
    </source>
</evidence>
<accession>A0A3E3HW50</accession>
<dbReference type="PANTHER" id="PTHR30346:SF0">
    <property type="entry name" value="HCA OPERON TRANSCRIPTIONAL ACTIVATOR HCAR"/>
    <property type="match status" value="1"/>
</dbReference>
<dbReference type="Pfam" id="PF03466">
    <property type="entry name" value="LysR_substrate"/>
    <property type="match status" value="1"/>
</dbReference>
<evidence type="ECO:0000256" key="3">
    <source>
        <dbReference type="ARBA" id="ARBA00023125"/>
    </source>
</evidence>
<keyword evidence="3" id="KW-0238">DNA-binding</keyword>